<gene>
    <name evidence="3" type="ORF">LCGC14_0378550</name>
</gene>
<evidence type="ECO:0000256" key="2">
    <source>
        <dbReference type="ARBA" id="ARBA00022679"/>
    </source>
</evidence>
<dbReference type="Gene3D" id="3.40.50.150">
    <property type="entry name" value="Vaccinia Virus protein VP39"/>
    <property type="match status" value="1"/>
</dbReference>
<dbReference type="SUPFAM" id="SSF53335">
    <property type="entry name" value="S-adenosyl-L-methionine-dependent methyltransferases"/>
    <property type="match status" value="1"/>
</dbReference>
<accession>A0A0F9TL30</accession>
<reference evidence="3" key="1">
    <citation type="journal article" date="2015" name="Nature">
        <title>Complex archaea that bridge the gap between prokaryotes and eukaryotes.</title>
        <authorList>
            <person name="Spang A."/>
            <person name="Saw J.H."/>
            <person name="Jorgensen S.L."/>
            <person name="Zaremba-Niedzwiedzka K."/>
            <person name="Martijn J."/>
            <person name="Lind A.E."/>
            <person name="van Eijk R."/>
            <person name="Schleper C."/>
            <person name="Guy L."/>
            <person name="Ettema T.J."/>
        </authorList>
    </citation>
    <scope>NUCLEOTIDE SEQUENCE</scope>
</reference>
<evidence type="ECO:0008006" key="4">
    <source>
        <dbReference type="Google" id="ProtNLM"/>
    </source>
</evidence>
<protein>
    <recommendedName>
        <fullName evidence="4">DNA (cytosine-5-)-methyltransferase</fullName>
    </recommendedName>
</protein>
<dbReference type="GO" id="GO:0008168">
    <property type="term" value="F:methyltransferase activity"/>
    <property type="evidence" value="ECO:0007669"/>
    <property type="project" value="UniProtKB-KW"/>
</dbReference>
<name>A0A0F9TL30_9ZZZZ</name>
<dbReference type="EMBL" id="LAZR01000306">
    <property type="protein sequence ID" value="KKN75617.1"/>
    <property type="molecule type" value="Genomic_DNA"/>
</dbReference>
<dbReference type="InterPro" id="IPR001525">
    <property type="entry name" value="C5_MeTfrase"/>
</dbReference>
<evidence type="ECO:0000256" key="1">
    <source>
        <dbReference type="ARBA" id="ARBA00022603"/>
    </source>
</evidence>
<dbReference type="GO" id="GO:0032259">
    <property type="term" value="P:methylation"/>
    <property type="evidence" value="ECO:0007669"/>
    <property type="project" value="UniProtKB-KW"/>
</dbReference>
<proteinExistence type="predicted"/>
<dbReference type="AlphaFoldDB" id="A0A0F9TL30"/>
<sequence>MPRLLDLFCGAGGAAMGYSRAGFTEITGVDNRPQKNYPFEFIQANALEYLAEHGHEFEAIHASPPCQGYSIMRNLPWNKDKEYPLLIDPVRELLELNGKPWAIENVMGAHLPAGWLCGMMFGLGVYNHRAFETSFFWMQPGHPRHNIVFRPGRMFGPGGGRRTIVSEKFGIDWMTRTELSQAIPPAYTEYIGKALLAQVGH</sequence>
<evidence type="ECO:0000313" key="3">
    <source>
        <dbReference type="EMBL" id="KKN75617.1"/>
    </source>
</evidence>
<keyword evidence="1" id="KW-0489">Methyltransferase</keyword>
<dbReference type="InterPro" id="IPR029063">
    <property type="entry name" value="SAM-dependent_MTases_sf"/>
</dbReference>
<organism evidence="3">
    <name type="scientific">marine sediment metagenome</name>
    <dbReference type="NCBI Taxonomy" id="412755"/>
    <lineage>
        <taxon>unclassified sequences</taxon>
        <taxon>metagenomes</taxon>
        <taxon>ecological metagenomes</taxon>
    </lineage>
</organism>
<keyword evidence="2" id="KW-0808">Transferase</keyword>
<dbReference type="Pfam" id="PF00145">
    <property type="entry name" value="DNA_methylase"/>
    <property type="match status" value="1"/>
</dbReference>
<comment type="caution">
    <text evidence="3">The sequence shown here is derived from an EMBL/GenBank/DDBJ whole genome shotgun (WGS) entry which is preliminary data.</text>
</comment>